<protein>
    <submittedName>
        <fullName evidence="2">Uncharacterized protein</fullName>
    </submittedName>
</protein>
<reference evidence="2 3" key="1">
    <citation type="submission" date="2024-05" db="EMBL/GenBank/DDBJ databases">
        <title>A draft genome resource for the thread blight pathogen Marasmius tenuissimus strain MS-2.</title>
        <authorList>
            <person name="Yulfo-Soto G.E."/>
            <person name="Baruah I.K."/>
            <person name="Amoako-Attah I."/>
            <person name="Bukari Y."/>
            <person name="Meinhardt L.W."/>
            <person name="Bailey B.A."/>
            <person name="Cohen S.P."/>
        </authorList>
    </citation>
    <scope>NUCLEOTIDE SEQUENCE [LARGE SCALE GENOMIC DNA]</scope>
    <source>
        <strain evidence="2 3">MS-2</strain>
    </source>
</reference>
<comment type="caution">
    <text evidence="2">The sequence shown here is derived from an EMBL/GenBank/DDBJ whole genome shotgun (WGS) entry which is preliminary data.</text>
</comment>
<keyword evidence="1" id="KW-0732">Signal</keyword>
<dbReference type="EMBL" id="JBBXMP010000148">
    <property type="protein sequence ID" value="KAL0061097.1"/>
    <property type="molecule type" value="Genomic_DNA"/>
</dbReference>
<evidence type="ECO:0000256" key="1">
    <source>
        <dbReference type="SAM" id="SignalP"/>
    </source>
</evidence>
<proteinExistence type="predicted"/>
<feature type="signal peptide" evidence="1">
    <location>
        <begin position="1"/>
        <end position="19"/>
    </location>
</feature>
<feature type="chain" id="PRO_5046381561" evidence="1">
    <location>
        <begin position="20"/>
        <end position="113"/>
    </location>
</feature>
<organism evidence="2 3">
    <name type="scientific">Marasmius tenuissimus</name>
    <dbReference type="NCBI Taxonomy" id="585030"/>
    <lineage>
        <taxon>Eukaryota</taxon>
        <taxon>Fungi</taxon>
        <taxon>Dikarya</taxon>
        <taxon>Basidiomycota</taxon>
        <taxon>Agaricomycotina</taxon>
        <taxon>Agaricomycetes</taxon>
        <taxon>Agaricomycetidae</taxon>
        <taxon>Agaricales</taxon>
        <taxon>Marasmiineae</taxon>
        <taxon>Marasmiaceae</taxon>
        <taxon>Marasmius</taxon>
    </lineage>
</organism>
<evidence type="ECO:0000313" key="2">
    <source>
        <dbReference type="EMBL" id="KAL0061097.1"/>
    </source>
</evidence>
<accession>A0ABR2ZHG9</accession>
<sequence>MKLFTIAAALASVATLASAAPAASEWRARFYGRTDFKGGAIVDVRGLVGSSRACANIPAPGALSLQFEDDPPRTDNITVHTATACSGTGTTYIGPTSVPTFAPPVLSFKVNLP</sequence>
<evidence type="ECO:0000313" key="3">
    <source>
        <dbReference type="Proteomes" id="UP001437256"/>
    </source>
</evidence>
<gene>
    <name evidence="2" type="ORF">AAF712_012091</name>
</gene>
<name>A0ABR2ZHG9_9AGAR</name>
<dbReference type="Proteomes" id="UP001437256">
    <property type="component" value="Unassembled WGS sequence"/>
</dbReference>
<keyword evidence="3" id="KW-1185">Reference proteome</keyword>